<gene>
    <name evidence="10" type="ORF">UFOPK2648_00438</name>
    <name evidence="11" type="ORF">UFOPK3037_00453</name>
    <name evidence="8" type="ORF">UFOPK3406_01103</name>
    <name evidence="9" type="ORF">UFOPK3925_01411</name>
    <name evidence="12" type="ORF">UFOPK4097_01467</name>
    <name evidence="13" type="ORF">UFOPK4301_00662</name>
</gene>
<dbReference type="PANTHER" id="PTHR11441:SF0">
    <property type="entry name" value="THYMIDINE KINASE, CYTOSOLIC"/>
    <property type="match status" value="1"/>
</dbReference>
<evidence type="ECO:0000256" key="4">
    <source>
        <dbReference type="ARBA" id="ARBA00022679"/>
    </source>
</evidence>
<dbReference type="SUPFAM" id="SSF57716">
    <property type="entry name" value="Glucocorticoid receptor-like (DNA-binding domain)"/>
    <property type="match status" value="1"/>
</dbReference>
<keyword evidence="6" id="KW-0418">Kinase</keyword>
<dbReference type="EMBL" id="CAESAI010000030">
    <property type="protein sequence ID" value="CAB4342193.1"/>
    <property type="molecule type" value="Genomic_DNA"/>
</dbReference>
<dbReference type="GO" id="GO:0005829">
    <property type="term" value="C:cytosol"/>
    <property type="evidence" value="ECO:0007669"/>
    <property type="project" value="TreeGrafter"/>
</dbReference>
<proteinExistence type="inferred from homology"/>
<dbReference type="InterPro" id="IPR027417">
    <property type="entry name" value="P-loop_NTPase"/>
</dbReference>
<dbReference type="NCBIfam" id="NF003297">
    <property type="entry name" value="PRK04296.1-2"/>
    <property type="match status" value="1"/>
</dbReference>
<evidence type="ECO:0000256" key="5">
    <source>
        <dbReference type="ARBA" id="ARBA00022741"/>
    </source>
</evidence>
<evidence type="ECO:0000256" key="3">
    <source>
        <dbReference type="ARBA" id="ARBA00022634"/>
    </source>
</evidence>
<evidence type="ECO:0000313" key="9">
    <source>
        <dbReference type="EMBL" id="CAB4344652.1"/>
    </source>
</evidence>
<dbReference type="Gene3D" id="3.40.50.300">
    <property type="entry name" value="P-loop containing nucleotide triphosphate hydrolases"/>
    <property type="match status" value="1"/>
</dbReference>
<dbReference type="PANTHER" id="PTHR11441">
    <property type="entry name" value="THYMIDINE KINASE"/>
    <property type="match status" value="1"/>
</dbReference>
<evidence type="ECO:0000256" key="6">
    <source>
        <dbReference type="ARBA" id="ARBA00022777"/>
    </source>
</evidence>
<dbReference type="GO" id="GO:0071897">
    <property type="term" value="P:DNA biosynthetic process"/>
    <property type="evidence" value="ECO:0007669"/>
    <property type="project" value="UniProtKB-KW"/>
</dbReference>
<dbReference type="GO" id="GO:0004797">
    <property type="term" value="F:thymidine kinase activity"/>
    <property type="evidence" value="ECO:0007669"/>
    <property type="project" value="UniProtKB-EC"/>
</dbReference>
<keyword evidence="7" id="KW-0067">ATP-binding</keyword>
<accession>A0A6J5ZRL7</accession>
<dbReference type="EMBL" id="CAEZYC010000015">
    <property type="protein sequence ID" value="CAB4703291.1"/>
    <property type="molecule type" value="Genomic_DNA"/>
</dbReference>
<dbReference type="Pfam" id="PF00265">
    <property type="entry name" value="TK"/>
    <property type="match status" value="1"/>
</dbReference>
<dbReference type="Gene3D" id="3.30.60.20">
    <property type="match status" value="1"/>
</dbReference>
<comment type="similarity">
    <text evidence="1">Belongs to the thymidine kinase family.</text>
</comment>
<evidence type="ECO:0000313" key="11">
    <source>
        <dbReference type="EMBL" id="CAB4798329.1"/>
    </source>
</evidence>
<dbReference type="EMBL" id="CAFBQG010000065">
    <property type="protein sequence ID" value="CAB5048470.1"/>
    <property type="molecule type" value="Genomic_DNA"/>
</dbReference>
<dbReference type="EMBL" id="CAFAAO010000004">
    <property type="protein sequence ID" value="CAB4798329.1"/>
    <property type="molecule type" value="Genomic_DNA"/>
</dbReference>
<dbReference type="EC" id="2.7.1.21" evidence="2"/>
<organism evidence="8">
    <name type="scientific">freshwater metagenome</name>
    <dbReference type="NCBI Taxonomy" id="449393"/>
    <lineage>
        <taxon>unclassified sequences</taxon>
        <taxon>metagenomes</taxon>
        <taxon>ecological metagenomes</taxon>
    </lineage>
</organism>
<evidence type="ECO:0000256" key="1">
    <source>
        <dbReference type="ARBA" id="ARBA00007587"/>
    </source>
</evidence>
<name>A0A6J5ZRL7_9ZZZZ</name>
<dbReference type="EMBL" id="CAFBPK010000033">
    <property type="protein sequence ID" value="CAB5029110.1"/>
    <property type="molecule type" value="Genomic_DNA"/>
</dbReference>
<dbReference type="PIRSF" id="PIRSF035805">
    <property type="entry name" value="TK_cell"/>
    <property type="match status" value="1"/>
</dbReference>
<dbReference type="AlphaFoldDB" id="A0A6J5ZRL7"/>
<keyword evidence="5" id="KW-0547">Nucleotide-binding</keyword>
<evidence type="ECO:0000256" key="7">
    <source>
        <dbReference type="ARBA" id="ARBA00022840"/>
    </source>
</evidence>
<evidence type="ECO:0000313" key="12">
    <source>
        <dbReference type="EMBL" id="CAB5029110.1"/>
    </source>
</evidence>
<dbReference type="GO" id="GO:0005524">
    <property type="term" value="F:ATP binding"/>
    <property type="evidence" value="ECO:0007669"/>
    <property type="project" value="UniProtKB-KW"/>
</dbReference>
<dbReference type="GO" id="GO:0046104">
    <property type="term" value="P:thymidine metabolic process"/>
    <property type="evidence" value="ECO:0007669"/>
    <property type="project" value="TreeGrafter"/>
</dbReference>
<dbReference type="InterPro" id="IPR001267">
    <property type="entry name" value="Thymidine_kinase"/>
</dbReference>
<evidence type="ECO:0000313" key="10">
    <source>
        <dbReference type="EMBL" id="CAB4703291.1"/>
    </source>
</evidence>
<dbReference type="SUPFAM" id="SSF52540">
    <property type="entry name" value="P-loop containing nucleoside triphosphate hydrolases"/>
    <property type="match status" value="1"/>
</dbReference>
<keyword evidence="3" id="KW-0237">DNA synthesis</keyword>
<reference evidence="8" key="1">
    <citation type="submission" date="2020-05" db="EMBL/GenBank/DDBJ databases">
        <authorList>
            <person name="Chiriac C."/>
            <person name="Salcher M."/>
            <person name="Ghai R."/>
            <person name="Kavagutti S V."/>
        </authorList>
    </citation>
    <scope>NUCLEOTIDE SEQUENCE</scope>
</reference>
<protein>
    <recommendedName>
        <fullName evidence="2">thymidine kinase</fullName>
        <ecNumber evidence="2">2.7.1.21</ecNumber>
    </recommendedName>
</protein>
<sequence>MAELVFFTGTMDCGKSTLAAQVNYTHASRGRRGIVFTRNDRAGAGVLSSRLGLEVSATEVTDDTDFFELAISQNSKSDPLDFFICDEAQFYTRNQIDQLAHVVDDLDIDVFAFGIASDFRTELFPGSARLFELADRIQILQVEALCWCGRRGTHNARTLDGVMVTEGEQVAVGDTASESGVVSYEVLCRRHHMAAMPLNHSAD</sequence>
<evidence type="ECO:0000313" key="13">
    <source>
        <dbReference type="EMBL" id="CAB5048470.1"/>
    </source>
</evidence>
<dbReference type="EMBL" id="CAESAD010000014">
    <property type="protein sequence ID" value="CAB4344652.1"/>
    <property type="molecule type" value="Genomic_DNA"/>
</dbReference>
<evidence type="ECO:0000313" key="8">
    <source>
        <dbReference type="EMBL" id="CAB4342193.1"/>
    </source>
</evidence>
<keyword evidence="4" id="KW-0808">Transferase</keyword>
<evidence type="ECO:0000256" key="2">
    <source>
        <dbReference type="ARBA" id="ARBA00012118"/>
    </source>
</evidence>